<sequence length="309" mass="31966">MVLSSIVLIVLAANVLPFVQSQSGNTAFCTTAGLSLNNLGQSPCEVASRLGGLCSATDTFNITQLQTGFVYIGPSLNNANECVCSTVFYSMLSACAACQEKNWLRWSTYKINCTTVYTGVFAPGIPPGTSVPAYAYDDVTTSDGFNATTALQESNLPESTALPQATTSVPTTSPNSTAASASNSKSSNHAGAIAGGVIGGVVALAVIAGIAFWFIRRHRSSRIAPSQAYGNVTPMTNASTGAFAAMPPAKLYDPSDPSTFPVSTSTFPTTNATIPSHEPQHPFMTPAHTGGSQSLFTAPGPRYTGAPEL</sequence>
<feature type="chain" id="PRO_5022818930" description="Mid2 domain-containing protein" evidence="3">
    <location>
        <begin position="22"/>
        <end position="309"/>
    </location>
</feature>
<evidence type="ECO:0000256" key="1">
    <source>
        <dbReference type="SAM" id="MobiDB-lite"/>
    </source>
</evidence>
<evidence type="ECO:0008006" key="6">
    <source>
        <dbReference type="Google" id="ProtNLM"/>
    </source>
</evidence>
<evidence type="ECO:0000256" key="3">
    <source>
        <dbReference type="SAM" id="SignalP"/>
    </source>
</evidence>
<dbReference type="Gene3D" id="1.20.5.510">
    <property type="entry name" value="Single helix bin"/>
    <property type="match status" value="1"/>
</dbReference>
<proteinExistence type="predicted"/>
<keyword evidence="2" id="KW-0812">Transmembrane</keyword>
<dbReference type="Proteomes" id="UP000308652">
    <property type="component" value="Unassembled WGS sequence"/>
</dbReference>
<dbReference type="AlphaFoldDB" id="A0A5C3MF09"/>
<gene>
    <name evidence="4" type="ORF">BDQ12DRAFT_274708</name>
</gene>
<keyword evidence="2" id="KW-1133">Transmembrane helix</keyword>
<keyword evidence="2" id="KW-0472">Membrane</keyword>
<accession>A0A5C3MF09</accession>
<reference evidence="4 5" key="1">
    <citation type="journal article" date="2019" name="Nat. Ecol. Evol.">
        <title>Megaphylogeny resolves global patterns of mushroom evolution.</title>
        <authorList>
            <person name="Varga T."/>
            <person name="Krizsan K."/>
            <person name="Foldi C."/>
            <person name="Dima B."/>
            <person name="Sanchez-Garcia M."/>
            <person name="Sanchez-Ramirez S."/>
            <person name="Szollosi G.J."/>
            <person name="Szarkandi J.G."/>
            <person name="Papp V."/>
            <person name="Albert L."/>
            <person name="Andreopoulos W."/>
            <person name="Angelini C."/>
            <person name="Antonin V."/>
            <person name="Barry K.W."/>
            <person name="Bougher N.L."/>
            <person name="Buchanan P."/>
            <person name="Buyck B."/>
            <person name="Bense V."/>
            <person name="Catcheside P."/>
            <person name="Chovatia M."/>
            <person name="Cooper J."/>
            <person name="Damon W."/>
            <person name="Desjardin D."/>
            <person name="Finy P."/>
            <person name="Geml J."/>
            <person name="Haridas S."/>
            <person name="Hughes K."/>
            <person name="Justo A."/>
            <person name="Karasinski D."/>
            <person name="Kautmanova I."/>
            <person name="Kiss B."/>
            <person name="Kocsube S."/>
            <person name="Kotiranta H."/>
            <person name="LaButti K.M."/>
            <person name="Lechner B.E."/>
            <person name="Liimatainen K."/>
            <person name="Lipzen A."/>
            <person name="Lukacs Z."/>
            <person name="Mihaltcheva S."/>
            <person name="Morgado L.N."/>
            <person name="Niskanen T."/>
            <person name="Noordeloos M.E."/>
            <person name="Ohm R.A."/>
            <person name="Ortiz-Santana B."/>
            <person name="Ovrebo C."/>
            <person name="Racz N."/>
            <person name="Riley R."/>
            <person name="Savchenko A."/>
            <person name="Shiryaev A."/>
            <person name="Soop K."/>
            <person name="Spirin V."/>
            <person name="Szebenyi C."/>
            <person name="Tomsovsky M."/>
            <person name="Tulloss R.E."/>
            <person name="Uehling J."/>
            <person name="Grigoriev I.V."/>
            <person name="Vagvolgyi C."/>
            <person name="Papp T."/>
            <person name="Martin F.M."/>
            <person name="Miettinen O."/>
            <person name="Hibbett D.S."/>
            <person name="Nagy L.G."/>
        </authorList>
    </citation>
    <scope>NUCLEOTIDE SEQUENCE [LARGE SCALE GENOMIC DNA]</scope>
    <source>
        <strain evidence="4 5">CBS 166.37</strain>
    </source>
</reference>
<feature type="region of interest" description="Disordered" evidence="1">
    <location>
        <begin position="156"/>
        <end position="187"/>
    </location>
</feature>
<feature type="compositionally biased region" description="Low complexity" evidence="1">
    <location>
        <begin position="165"/>
        <end position="187"/>
    </location>
</feature>
<feature type="transmembrane region" description="Helical" evidence="2">
    <location>
        <begin position="192"/>
        <end position="215"/>
    </location>
</feature>
<feature type="region of interest" description="Disordered" evidence="1">
    <location>
        <begin position="275"/>
        <end position="309"/>
    </location>
</feature>
<name>A0A5C3MF09_9AGAR</name>
<evidence type="ECO:0000313" key="4">
    <source>
        <dbReference type="EMBL" id="TFK42438.1"/>
    </source>
</evidence>
<evidence type="ECO:0000313" key="5">
    <source>
        <dbReference type="Proteomes" id="UP000308652"/>
    </source>
</evidence>
<dbReference type="EMBL" id="ML213592">
    <property type="protein sequence ID" value="TFK42438.1"/>
    <property type="molecule type" value="Genomic_DNA"/>
</dbReference>
<evidence type="ECO:0000256" key="2">
    <source>
        <dbReference type="SAM" id="Phobius"/>
    </source>
</evidence>
<organism evidence="4 5">
    <name type="scientific">Crucibulum laeve</name>
    <dbReference type="NCBI Taxonomy" id="68775"/>
    <lineage>
        <taxon>Eukaryota</taxon>
        <taxon>Fungi</taxon>
        <taxon>Dikarya</taxon>
        <taxon>Basidiomycota</taxon>
        <taxon>Agaricomycotina</taxon>
        <taxon>Agaricomycetes</taxon>
        <taxon>Agaricomycetidae</taxon>
        <taxon>Agaricales</taxon>
        <taxon>Agaricineae</taxon>
        <taxon>Nidulariaceae</taxon>
        <taxon>Crucibulum</taxon>
    </lineage>
</organism>
<keyword evidence="3" id="KW-0732">Signal</keyword>
<protein>
    <recommendedName>
        <fullName evidence="6">Mid2 domain-containing protein</fullName>
    </recommendedName>
</protein>
<keyword evidence="5" id="KW-1185">Reference proteome</keyword>
<dbReference type="OrthoDB" id="2576311at2759"/>
<feature type="signal peptide" evidence="3">
    <location>
        <begin position="1"/>
        <end position="21"/>
    </location>
</feature>